<evidence type="ECO:0000256" key="2">
    <source>
        <dbReference type="ARBA" id="ARBA00023125"/>
    </source>
</evidence>
<protein>
    <submittedName>
        <fullName evidence="5">Helix-turn-helix domain-containing protein</fullName>
    </submittedName>
</protein>
<proteinExistence type="predicted"/>
<evidence type="ECO:0000313" key="6">
    <source>
        <dbReference type="Proteomes" id="UP000446768"/>
    </source>
</evidence>
<name>A0A7X2LR15_9BURK</name>
<gene>
    <name evidence="5" type="ORF">GJ700_09535</name>
</gene>
<dbReference type="PROSITE" id="PS01124">
    <property type="entry name" value="HTH_ARAC_FAMILY_2"/>
    <property type="match status" value="1"/>
</dbReference>
<keyword evidence="2" id="KW-0238">DNA-binding</keyword>
<dbReference type="PANTHER" id="PTHR47894">
    <property type="entry name" value="HTH-TYPE TRANSCRIPTIONAL REGULATOR GADX"/>
    <property type="match status" value="1"/>
</dbReference>
<dbReference type="Proteomes" id="UP000446768">
    <property type="component" value="Unassembled WGS sequence"/>
</dbReference>
<dbReference type="GO" id="GO:0000976">
    <property type="term" value="F:transcription cis-regulatory region binding"/>
    <property type="evidence" value="ECO:0007669"/>
    <property type="project" value="TreeGrafter"/>
</dbReference>
<dbReference type="Pfam" id="PF12625">
    <property type="entry name" value="Arabinose_bd"/>
    <property type="match status" value="1"/>
</dbReference>
<dbReference type="InterPro" id="IPR009057">
    <property type="entry name" value="Homeodomain-like_sf"/>
</dbReference>
<dbReference type="InterPro" id="IPR018060">
    <property type="entry name" value="HTH_AraC"/>
</dbReference>
<keyword evidence="6" id="KW-1185">Reference proteome</keyword>
<keyword evidence="1" id="KW-0805">Transcription regulation</keyword>
<dbReference type="EMBL" id="WKJJ01000005">
    <property type="protein sequence ID" value="MRV71955.1"/>
    <property type="molecule type" value="Genomic_DNA"/>
</dbReference>
<evidence type="ECO:0000256" key="1">
    <source>
        <dbReference type="ARBA" id="ARBA00023015"/>
    </source>
</evidence>
<evidence type="ECO:0000256" key="3">
    <source>
        <dbReference type="ARBA" id="ARBA00023163"/>
    </source>
</evidence>
<organism evidence="5 6">
    <name type="scientific">Pseudoduganella rivuli</name>
    <dbReference type="NCBI Taxonomy" id="2666085"/>
    <lineage>
        <taxon>Bacteria</taxon>
        <taxon>Pseudomonadati</taxon>
        <taxon>Pseudomonadota</taxon>
        <taxon>Betaproteobacteria</taxon>
        <taxon>Burkholderiales</taxon>
        <taxon>Oxalobacteraceae</taxon>
        <taxon>Telluria group</taxon>
        <taxon>Pseudoduganella</taxon>
    </lineage>
</organism>
<evidence type="ECO:0000313" key="5">
    <source>
        <dbReference type="EMBL" id="MRV71955.1"/>
    </source>
</evidence>
<comment type="caution">
    <text evidence="5">The sequence shown here is derived from an EMBL/GenBank/DDBJ whole genome shotgun (WGS) entry which is preliminary data.</text>
</comment>
<dbReference type="InterPro" id="IPR032687">
    <property type="entry name" value="AraC-type_N"/>
</dbReference>
<dbReference type="SUPFAM" id="SSF46689">
    <property type="entry name" value="Homeodomain-like"/>
    <property type="match status" value="1"/>
</dbReference>
<feature type="domain" description="HTH araC/xylS-type" evidence="4">
    <location>
        <begin position="251"/>
        <end position="348"/>
    </location>
</feature>
<reference evidence="5 6" key="1">
    <citation type="submission" date="2019-11" db="EMBL/GenBank/DDBJ databases">
        <title>Novel species isolated from a subtropical stream in China.</title>
        <authorList>
            <person name="Lu H."/>
        </authorList>
    </citation>
    <scope>NUCLEOTIDE SEQUENCE [LARGE SCALE GENOMIC DNA]</scope>
    <source>
        <strain evidence="5 6">FT92W</strain>
    </source>
</reference>
<dbReference type="GO" id="GO:0005829">
    <property type="term" value="C:cytosol"/>
    <property type="evidence" value="ECO:0007669"/>
    <property type="project" value="TreeGrafter"/>
</dbReference>
<dbReference type="PANTHER" id="PTHR47894:SF1">
    <property type="entry name" value="HTH-TYPE TRANSCRIPTIONAL REGULATOR VQSM"/>
    <property type="match status" value="1"/>
</dbReference>
<keyword evidence="3" id="KW-0804">Transcription</keyword>
<accession>A0A7X2LR15</accession>
<dbReference type="PRINTS" id="PR00032">
    <property type="entry name" value="HTHARAC"/>
</dbReference>
<evidence type="ECO:0000259" key="4">
    <source>
        <dbReference type="PROSITE" id="PS01124"/>
    </source>
</evidence>
<dbReference type="GO" id="GO:0003700">
    <property type="term" value="F:DNA-binding transcription factor activity"/>
    <property type="evidence" value="ECO:0007669"/>
    <property type="project" value="InterPro"/>
</dbReference>
<dbReference type="InterPro" id="IPR020449">
    <property type="entry name" value="Tscrpt_reg_AraC-type_HTH"/>
</dbReference>
<dbReference type="Gene3D" id="1.10.10.60">
    <property type="entry name" value="Homeodomain-like"/>
    <property type="match status" value="1"/>
</dbReference>
<dbReference type="SMART" id="SM00342">
    <property type="entry name" value="HTH_ARAC"/>
    <property type="match status" value="1"/>
</dbReference>
<dbReference type="AlphaFoldDB" id="A0A7X2LR15"/>
<dbReference type="RefSeq" id="WP_154373043.1">
    <property type="nucleotide sequence ID" value="NZ_WKJJ01000005.1"/>
</dbReference>
<dbReference type="Pfam" id="PF12833">
    <property type="entry name" value="HTH_18"/>
    <property type="match status" value="1"/>
</dbReference>
<sequence length="354" mass="39948">MSPNQRRRQDDVADKPAAVANIIPNMARALLGLIEDRGLSPARLCRGMGFTYQDLLRHQVLLSYQQTRELILRAQRLLQDPAFGVAVGARQTPVSWGVAGLAMLTCETFGEATQYVVAQQEAAGALVENFVEVRGNELMLEVRPRRFDLQIEGFLADESLAGALAISRYLLGAELRPLRIDFTRSAPAHDEMYRRYFRCPLRFNADVNRMVLESHWLDVRLPGYDRITCSMVREQLNSLLHVPPGRDDLQESVANQMRFRTGQAPSQVHIAQAVNVSARSLRRQLSSQGASYRALRDATRFEAARDLLAHSQLSVAAIAERMGYADARSFRRAFKRWSGVLPSDYRDRLPEAEH</sequence>